<dbReference type="PANTHER" id="PTHR47235:SF1">
    <property type="entry name" value="BLR6548 PROTEIN"/>
    <property type="match status" value="1"/>
</dbReference>
<feature type="signal peptide" evidence="5">
    <location>
        <begin position="1"/>
        <end position="24"/>
    </location>
</feature>
<comment type="caution">
    <text evidence="7">The sequence shown here is derived from an EMBL/GenBank/DDBJ whole genome shotgun (WGS) entry which is preliminary data.</text>
</comment>
<dbReference type="GO" id="GO:0006865">
    <property type="term" value="P:amino acid transport"/>
    <property type="evidence" value="ECO:0007669"/>
    <property type="project" value="UniProtKB-KW"/>
</dbReference>
<keyword evidence="8" id="KW-1185">Reference proteome</keyword>
<comment type="similarity">
    <text evidence="1">Belongs to the leucine-binding protein family.</text>
</comment>
<proteinExistence type="inferred from homology"/>
<dbReference type="AlphaFoldDB" id="A0A2S5SXG6"/>
<sequence length="377" mass="40000">MTPTHPTRRQLILGAAAAVGSAWALPGRAQDSSDIVVGQSAPLSGPVAVAFQGALAGERLAFEEINRKGGINGRRIRLVLLDDAYDTQRTVENVRQLVEQEKVVALTGLGSTAGVAAILPYIAEKRMPLVGVYTGAHVLRLRPHPTMFTTQASFKDEVEHQLRTLVTLKMDKVGVAFQDNEFGKLMMPVVEATAKELGATLVASAPLAVDGSTSAQAVGTIAQARPQAVLLIAVGPSVVGFVKAAKAGLNVPIYTLSVAASAVPALGGDARGLAMTQIVPFPWRQVHPMARDFNREAAAADVAVNYNSYGGYLGARFLIEALRRSAPAITSDNLIRTIQGIRNFDLGGIQLNFSPTNHHGTNWVEITIVGPDGKFMR</sequence>
<dbReference type="OrthoDB" id="8893436at2"/>
<dbReference type="Pfam" id="PF13458">
    <property type="entry name" value="Peripla_BP_6"/>
    <property type="match status" value="1"/>
</dbReference>
<dbReference type="RefSeq" id="WP_104301169.1">
    <property type="nucleotide sequence ID" value="NZ_PSNX01000003.1"/>
</dbReference>
<evidence type="ECO:0000256" key="5">
    <source>
        <dbReference type="SAM" id="SignalP"/>
    </source>
</evidence>
<organism evidence="7 8">
    <name type="scientific">Caldimonas caldifontis</name>
    <dbReference type="NCBI Taxonomy" id="1452508"/>
    <lineage>
        <taxon>Bacteria</taxon>
        <taxon>Pseudomonadati</taxon>
        <taxon>Pseudomonadota</taxon>
        <taxon>Betaproteobacteria</taxon>
        <taxon>Burkholderiales</taxon>
        <taxon>Sphaerotilaceae</taxon>
        <taxon>Caldimonas</taxon>
    </lineage>
</organism>
<dbReference type="PROSITE" id="PS51318">
    <property type="entry name" value="TAT"/>
    <property type="match status" value="1"/>
</dbReference>
<reference evidence="7 8" key="1">
    <citation type="submission" date="2018-02" db="EMBL/GenBank/DDBJ databases">
        <title>Reclassifiation of [Polyangium] brachysporum DSM 7029 as Guopingzhaonella breviflexa gen. nov., sp. nov., a member of the family Comamonadaceae.</title>
        <authorList>
            <person name="Tang B."/>
        </authorList>
    </citation>
    <scope>NUCLEOTIDE SEQUENCE [LARGE SCALE GENOMIC DNA]</scope>
    <source>
        <strain evidence="7 8">BCRC 80649</strain>
    </source>
</reference>
<accession>A0A2S5SXG6</accession>
<evidence type="ECO:0000256" key="3">
    <source>
        <dbReference type="ARBA" id="ARBA00022729"/>
    </source>
</evidence>
<evidence type="ECO:0000259" key="6">
    <source>
        <dbReference type="Pfam" id="PF13458"/>
    </source>
</evidence>
<dbReference type="EMBL" id="PSNX01000003">
    <property type="protein sequence ID" value="PPE67308.1"/>
    <property type="molecule type" value="Genomic_DNA"/>
</dbReference>
<evidence type="ECO:0000256" key="2">
    <source>
        <dbReference type="ARBA" id="ARBA00022448"/>
    </source>
</evidence>
<dbReference type="InterPro" id="IPR006311">
    <property type="entry name" value="TAT_signal"/>
</dbReference>
<evidence type="ECO:0000256" key="1">
    <source>
        <dbReference type="ARBA" id="ARBA00010062"/>
    </source>
</evidence>
<evidence type="ECO:0000313" key="8">
    <source>
        <dbReference type="Proteomes" id="UP000238605"/>
    </source>
</evidence>
<gene>
    <name evidence="7" type="ORF">C1704_03855</name>
</gene>
<dbReference type="CDD" id="cd06326">
    <property type="entry name" value="PBP1_ABC_ligand_binding-like"/>
    <property type="match status" value="1"/>
</dbReference>
<dbReference type="InterPro" id="IPR028082">
    <property type="entry name" value="Peripla_BP_I"/>
</dbReference>
<evidence type="ECO:0000256" key="4">
    <source>
        <dbReference type="ARBA" id="ARBA00022970"/>
    </source>
</evidence>
<protein>
    <submittedName>
        <fullName evidence="7">ABC transporter substrate-binding protein</fullName>
    </submittedName>
</protein>
<keyword evidence="4" id="KW-0029">Amino-acid transport</keyword>
<keyword evidence="2" id="KW-0813">Transport</keyword>
<dbReference type="InterPro" id="IPR028081">
    <property type="entry name" value="Leu-bd"/>
</dbReference>
<feature type="domain" description="Leucine-binding protein" evidence="6">
    <location>
        <begin position="35"/>
        <end position="366"/>
    </location>
</feature>
<dbReference type="InterPro" id="IPR000709">
    <property type="entry name" value="Leu_Ile_Val-bd"/>
</dbReference>
<name>A0A2S5SXG6_9BURK</name>
<dbReference type="PANTHER" id="PTHR47235">
    <property type="entry name" value="BLR6548 PROTEIN"/>
    <property type="match status" value="1"/>
</dbReference>
<keyword evidence="3 5" id="KW-0732">Signal</keyword>
<dbReference type="Gene3D" id="3.40.50.2300">
    <property type="match status" value="2"/>
</dbReference>
<dbReference type="SUPFAM" id="SSF53822">
    <property type="entry name" value="Periplasmic binding protein-like I"/>
    <property type="match status" value="1"/>
</dbReference>
<dbReference type="Proteomes" id="UP000238605">
    <property type="component" value="Unassembled WGS sequence"/>
</dbReference>
<evidence type="ECO:0000313" key="7">
    <source>
        <dbReference type="EMBL" id="PPE67308.1"/>
    </source>
</evidence>
<dbReference type="PRINTS" id="PR00337">
    <property type="entry name" value="LEUILEVALBP"/>
</dbReference>
<feature type="chain" id="PRO_5015746101" evidence="5">
    <location>
        <begin position="25"/>
        <end position="377"/>
    </location>
</feature>